<evidence type="ECO:0000256" key="1">
    <source>
        <dbReference type="ARBA" id="ARBA00007689"/>
    </source>
</evidence>
<comment type="similarity">
    <text evidence="1">Belongs to the YciI family.</text>
</comment>
<evidence type="ECO:0000313" key="3">
    <source>
        <dbReference type="EMBL" id="NDY57635.1"/>
    </source>
</evidence>
<dbReference type="InterPro" id="IPR005545">
    <property type="entry name" value="YCII"/>
</dbReference>
<evidence type="ECO:0000313" key="4">
    <source>
        <dbReference type="Proteomes" id="UP000469724"/>
    </source>
</evidence>
<feature type="domain" description="YCII-related" evidence="2">
    <location>
        <begin position="1"/>
        <end position="82"/>
    </location>
</feature>
<proteinExistence type="inferred from homology"/>
<keyword evidence="3" id="KW-0378">Hydrolase</keyword>
<dbReference type="Gene3D" id="3.30.70.1060">
    <property type="entry name" value="Dimeric alpha+beta barrel"/>
    <property type="match status" value="1"/>
</dbReference>
<dbReference type="EMBL" id="JAAGRQ010000055">
    <property type="protein sequence ID" value="NDY57635.1"/>
    <property type="molecule type" value="Genomic_DNA"/>
</dbReference>
<name>A0A7K3NPA7_9BACT</name>
<sequence>MFIIIVDYVQPLSEVDRWLEAHREFLREQYAAGIFLASGPRTPRTGGVILAHGCDRAALETLLEADPFKREGVATYSILEFSPVMCDPVLTPFFTPSS</sequence>
<gene>
    <name evidence="3" type="ORF">G3N56_12935</name>
</gene>
<evidence type="ECO:0000259" key="2">
    <source>
        <dbReference type="Pfam" id="PF03795"/>
    </source>
</evidence>
<dbReference type="SUPFAM" id="SSF54909">
    <property type="entry name" value="Dimeric alpha+beta barrel"/>
    <property type="match status" value="1"/>
</dbReference>
<comment type="caution">
    <text evidence="3">The sequence shown here is derived from an EMBL/GenBank/DDBJ whole genome shotgun (WGS) entry which is preliminary data.</text>
</comment>
<dbReference type="AlphaFoldDB" id="A0A7K3NPA7"/>
<dbReference type="GO" id="GO:0016787">
    <property type="term" value="F:hydrolase activity"/>
    <property type="evidence" value="ECO:0007669"/>
    <property type="project" value="UniProtKB-KW"/>
</dbReference>
<organism evidence="3 4">
    <name type="scientific">Desulfolutivibrio sulfodismutans</name>
    <dbReference type="NCBI Taxonomy" id="63561"/>
    <lineage>
        <taxon>Bacteria</taxon>
        <taxon>Pseudomonadati</taxon>
        <taxon>Thermodesulfobacteriota</taxon>
        <taxon>Desulfovibrionia</taxon>
        <taxon>Desulfovibrionales</taxon>
        <taxon>Desulfovibrionaceae</taxon>
        <taxon>Desulfolutivibrio</taxon>
    </lineage>
</organism>
<dbReference type="PANTHER" id="PTHR37828">
    <property type="entry name" value="GSR2449 PROTEIN"/>
    <property type="match status" value="1"/>
</dbReference>
<keyword evidence="4" id="KW-1185">Reference proteome</keyword>
<reference evidence="3 4" key="1">
    <citation type="submission" date="2020-02" db="EMBL/GenBank/DDBJ databases">
        <title>Comparative genomics of sulfur disproportionating microorganisms.</title>
        <authorList>
            <person name="Ward L.M."/>
            <person name="Bertran E."/>
            <person name="Johnston D.T."/>
        </authorList>
    </citation>
    <scope>NUCLEOTIDE SEQUENCE [LARGE SCALE GENOMIC DNA]</scope>
    <source>
        <strain evidence="3 4">DSM 3696</strain>
    </source>
</reference>
<dbReference type="Proteomes" id="UP000469724">
    <property type="component" value="Unassembled WGS sequence"/>
</dbReference>
<dbReference type="Pfam" id="PF03795">
    <property type="entry name" value="YCII"/>
    <property type="match status" value="1"/>
</dbReference>
<dbReference type="RefSeq" id="WP_163302720.1">
    <property type="nucleotide sequence ID" value="NZ_JAAGRQ010000055.1"/>
</dbReference>
<accession>A0A7K3NPA7</accession>
<dbReference type="InterPro" id="IPR011008">
    <property type="entry name" value="Dimeric_a/b-barrel"/>
</dbReference>
<dbReference type="PANTHER" id="PTHR37828:SF1">
    <property type="entry name" value="YCII-RELATED DOMAIN-CONTAINING PROTEIN"/>
    <property type="match status" value="1"/>
</dbReference>
<protein>
    <submittedName>
        <fullName evidence="3">GTP cyclohydrolase</fullName>
    </submittedName>
</protein>